<protein>
    <submittedName>
        <fullName evidence="1">Uncharacterized protein</fullName>
    </submittedName>
</protein>
<sequence>MRRTTGSTQLIWGQLEIMGGLLALFLLVPPHRSGAGYQKRILGTRERARRIWVVRVTRLRPVSRYPIVLADPSHSSTFQNRLSHRFVANPGSTIVSRQCDPVAGVRCPRASCSTPGCWLEFSVVASHCHCRSILGLSSCKDAACRTAVSGRADNHFAVFTLKRHGCHSPVTPRHSIIQLPRFARFPYPYTLIGQLDTHMFRVHAPQVQRFATRSRTRPCHLQNGPELLEQFHGQWQGRWR</sequence>
<accession>A0A9P6L1I9</accession>
<dbReference type="Proteomes" id="UP000736335">
    <property type="component" value="Unassembled WGS sequence"/>
</dbReference>
<proteinExistence type="predicted"/>
<evidence type="ECO:0000313" key="2">
    <source>
        <dbReference type="Proteomes" id="UP000736335"/>
    </source>
</evidence>
<gene>
    <name evidence="1" type="ORF">BJ322DRAFT_507647</name>
</gene>
<organism evidence="1 2">
    <name type="scientific">Thelephora terrestris</name>
    <dbReference type="NCBI Taxonomy" id="56493"/>
    <lineage>
        <taxon>Eukaryota</taxon>
        <taxon>Fungi</taxon>
        <taxon>Dikarya</taxon>
        <taxon>Basidiomycota</taxon>
        <taxon>Agaricomycotina</taxon>
        <taxon>Agaricomycetes</taxon>
        <taxon>Thelephorales</taxon>
        <taxon>Thelephoraceae</taxon>
        <taxon>Thelephora</taxon>
    </lineage>
</organism>
<reference evidence="1" key="2">
    <citation type="submission" date="2020-11" db="EMBL/GenBank/DDBJ databases">
        <authorList>
            <consortium name="DOE Joint Genome Institute"/>
            <person name="Kuo A."/>
            <person name="Miyauchi S."/>
            <person name="Kiss E."/>
            <person name="Drula E."/>
            <person name="Kohler A."/>
            <person name="Sanchez-Garcia M."/>
            <person name="Andreopoulos B."/>
            <person name="Barry K.W."/>
            <person name="Bonito G."/>
            <person name="Buee M."/>
            <person name="Carver A."/>
            <person name="Chen C."/>
            <person name="Cichocki N."/>
            <person name="Clum A."/>
            <person name="Culley D."/>
            <person name="Crous P.W."/>
            <person name="Fauchery L."/>
            <person name="Girlanda M."/>
            <person name="Hayes R."/>
            <person name="Keri Z."/>
            <person name="Labutti K."/>
            <person name="Lipzen A."/>
            <person name="Lombard V."/>
            <person name="Magnuson J."/>
            <person name="Maillard F."/>
            <person name="Morin E."/>
            <person name="Murat C."/>
            <person name="Nolan M."/>
            <person name="Ohm R."/>
            <person name="Pangilinan J."/>
            <person name="Pereira M."/>
            <person name="Perotto S."/>
            <person name="Peter M."/>
            <person name="Riley R."/>
            <person name="Sitrit Y."/>
            <person name="Stielow B."/>
            <person name="Szollosi G."/>
            <person name="Zifcakova L."/>
            <person name="Stursova M."/>
            <person name="Spatafora J.W."/>
            <person name="Tedersoo L."/>
            <person name="Vaario L.-M."/>
            <person name="Yamada A."/>
            <person name="Yan M."/>
            <person name="Wang P."/>
            <person name="Xu J."/>
            <person name="Bruns T."/>
            <person name="Baldrian P."/>
            <person name="Vilgalys R."/>
            <person name="Henrissat B."/>
            <person name="Grigoriev I.V."/>
            <person name="Hibbett D."/>
            <person name="Nagy L.G."/>
            <person name="Martin F.M."/>
        </authorList>
    </citation>
    <scope>NUCLEOTIDE SEQUENCE</scope>
    <source>
        <strain evidence="1">UH-Tt-Lm1</strain>
    </source>
</reference>
<name>A0A9P6L1I9_9AGAM</name>
<keyword evidence="2" id="KW-1185">Reference proteome</keyword>
<reference evidence="1" key="1">
    <citation type="journal article" date="2020" name="Nat. Commun.">
        <title>Large-scale genome sequencing of mycorrhizal fungi provides insights into the early evolution of symbiotic traits.</title>
        <authorList>
            <person name="Miyauchi S."/>
            <person name="Kiss E."/>
            <person name="Kuo A."/>
            <person name="Drula E."/>
            <person name="Kohler A."/>
            <person name="Sanchez-Garcia M."/>
            <person name="Morin E."/>
            <person name="Andreopoulos B."/>
            <person name="Barry K.W."/>
            <person name="Bonito G."/>
            <person name="Buee M."/>
            <person name="Carver A."/>
            <person name="Chen C."/>
            <person name="Cichocki N."/>
            <person name="Clum A."/>
            <person name="Culley D."/>
            <person name="Crous P.W."/>
            <person name="Fauchery L."/>
            <person name="Girlanda M."/>
            <person name="Hayes R.D."/>
            <person name="Keri Z."/>
            <person name="LaButti K."/>
            <person name="Lipzen A."/>
            <person name="Lombard V."/>
            <person name="Magnuson J."/>
            <person name="Maillard F."/>
            <person name="Murat C."/>
            <person name="Nolan M."/>
            <person name="Ohm R.A."/>
            <person name="Pangilinan J."/>
            <person name="Pereira M.F."/>
            <person name="Perotto S."/>
            <person name="Peter M."/>
            <person name="Pfister S."/>
            <person name="Riley R."/>
            <person name="Sitrit Y."/>
            <person name="Stielow J.B."/>
            <person name="Szollosi G."/>
            <person name="Zifcakova L."/>
            <person name="Stursova M."/>
            <person name="Spatafora J.W."/>
            <person name="Tedersoo L."/>
            <person name="Vaario L.M."/>
            <person name="Yamada A."/>
            <person name="Yan M."/>
            <person name="Wang P."/>
            <person name="Xu J."/>
            <person name="Bruns T."/>
            <person name="Baldrian P."/>
            <person name="Vilgalys R."/>
            <person name="Dunand C."/>
            <person name="Henrissat B."/>
            <person name="Grigoriev I.V."/>
            <person name="Hibbett D."/>
            <person name="Nagy L.G."/>
            <person name="Martin F.M."/>
        </authorList>
    </citation>
    <scope>NUCLEOTIDE SEQUENCE</scope>
    <source>
        <strain evidence="1">UH-Tt-Lm1</strain>
    </source>
</reference>
<evidence type="ECO:0000313" key="1">
    <source>
        <dbReference type="EMBL" id="KAF9778252.1"/>
    </source>
</evidence>
<dbReference type="EMBL" id="WIUZ02000024">
    <property type="protein sequence ID" value="KAF9778252.1"/>
    <property type="molecule type" value="Genomic_DNA"/>
</dbReference>
<comment type="caution">
    <text evidence="1">The sequence shown here is derived from an EMBL/GenBank/DDBJ whole genome shotgun (WGS) entry which is preliminary data.</text>
</comment>
<dbReference type="AlphaFoldDB" id="A0A9P6L1I9"/>